<keyword evidence="2 6" id="KW-0963">Cytoplasm</keyword>
<keyword evidence="3 6" id="KW-0489">Methyltransferase</keyword>
<protein>
    <recommendedName>
        <fullName evidence="6">Ribosomal protein L11 methyltransferase</fullName>
        <shortName evidence="6">L11 Mtase</shortName>
        <ecNumber evidence="6">2.1.1.-</ecNumber>
    </recommendedName>
</protein>
<gene>
    <name evidence="6" type="primary">prmA</name>
    <name evidence="7" type="ORF">DFR26_0713</name>
</gene>
<dbReference type="NCBIfam" id="TIGR00406">
    <property type="entry name" value="prmA"/>
    <property type="match status" value="1"/>
</dbReference>
<comment type="subcellular location">
    <subcellularLocation>
        <location evidence="6">Cytoplasm</location>
    </subcellularLocation>
</comment>
<sequence length="299" mass="32652">MSWLQLTISTTKAAVDQLDELLELAGASAVLMQDAGDQPLLEPPPGAQPLWDATKITGLFVVDSEMDAVVEFLERQLGHALPEHRIEVLEDKDWERAWMDNYHPMCFGERLWVVPSWTPPPRPDAINLLLDPGLAFGTGTHQTTALCMEWLDSLDLSDKVVVDYGCGSGILAVAALLLGAREAWCVDLDPQALTATQSNAERNGVADRLRVFMPDDMPADFNGGEGADVVVANILAGPLGQLAPLLAGYCKPGGEIALSGIIRSQTDELRSIYEQWFTMDGLATRDEDWCRLSGRKHEA</sequence>
<name>A0A3E0HBA7_9GAMM</name>
<comment type="caution">
    <text evidence="7">The sequence shown here is derived from an EMBL/GenBank/DDBJ whole genome shotgun (WGS) entry which is preliminary data.</text>
</comment>
<reference evidence="7 8" key="1">
    <citation type="submission" date="2018-08" db="EMBL/GenBank/DDBJ databases">
        <title>Genomic Encyclopedia of Type Strains, Phase IV (KMG-IV): sequencing the most valuable type-strain genomes for metagenomic binning, comparative biology and taxonomic classification.</title>
        <authorList>
            <person name="Goeker M."/>
        </authorList>
    </citation>
    <scope>NUCLEOTIDE SEQUENCE [LARGE SCALE GENOMIC DNA]</scope>
    <source>
        <strain evidence="7 8">DSM 26022</strain>
    </source>
</reference>
<evidence type="ECO:0000256" key="4">
    <source>
        <dbReference type="ARBA" id="ARBA00022679"/>
    </source>
</evidence>
<keyword evidence="8" id="KW-1185">Reference proteome</keyword>
<dbReference type="EMBL" id="QUNR01000001">
    <property type="protein sequence ID" value="REH40512.1"/>
    <property type="molecule type" value="Genomic_DNA"/>
</dbReference>
<comment type="similarity">
    <text evidence="1 6">Belongs to the methyltransferase superfamily. PrmA family.</text>
</comment>
<dbReference type="SUPFAM" id="SSF53335">
    <property type="entry name" value="S-adenosyl-L-methionine-dependent methyltransferases"/>
    <property type="match status" value="1"/>
</dbReference>
<evidence type="ECO:0000256" key="2">
    <source>
        <dbReference type="ARBA" id="ARBA00022490"/>
    </source>
</evidence>
<evidence type="ECO:0000256" key="5">
    <source>
        <dbReference type="ARBA" id="ARBA00022691"/>
    </source>
</evidence>
<keyword evidence="7" id="KW-0687">Ribonucleoprotein</keyword>
<feature type="binding site" evidence="6">
    <location>
        <position position="233"/>
    </location>
    <ligand>
        <name>S-adenosyl-L-methionine</name>
        <dbReference type="ChEBI" id="CHEBI:59789"/>
    </ligand>
</feature>
<keyword evidence="7" id="KW-0689">Ribosomal protein</keyword>
<keyword evidence="4 6" id="KW-0808">Transferase</keyword>
<dbReference type="PIRSF" id="PIRSF000401">
    <property type="entry name" value="RPL11_MTase"/>
    <property type="match status" value="1"/>
</dbReference>
<dbReference type="InterPro" id="IPR004498">
    <property type="entry name" value="Ribosomal_PrmA_MeTrfase"/>
</dbReference>
<dbReference type="Proteomes" id="UP000256774">
    <property type="component" value="Unassembled WGS sequence"/>
</dbReference>
<dbReference type="GO" id="GO:0016279">
    <property type="term" value="F:protein-lysine N-methyltransferase activity"/>
    <property type="evidence" value="ECO:0007669"/>
    <property type="project" value="TreeGrafter"/>
</dbReference>
<feature type="binding site" evidence="6">
    <location>
        <position position="187"/>
    </location>
    <ligand>
        <name>S-adenosyl-L-methionine</name>
        <dbReference type="ChEBI" id="CHEBI:59789"/>
    </ligand>
</feature>
<dbReference type="RefSeq" id="WP_116207541.1">
    <property type="nucleotide sequence ID" value="NZ_QUNR01000001.1"/>
</dbReference>
<dbReference type="GO" id="GO:0005829">
    <property type="term" value="C:cytosol"/>
    <property type="evidence" value="ECO:0007669"/>
    <property type="project" value="TreeGrafter"/>
</dbReference>
<comment type="function">
    <text evidence="6">Methylates ribosomal protein L11.</text>
</comment>
<dbReference type="PANTHER" id="PTHR43648">
    <property type="entry name" value="ELECTRON TRANSFER FLAVOPROTEIN BETA SUBUNIT LYSINE METHYLTRANSFERASE"/>
    <property type="match status" value="1"/>
</dbReference>
<feature type="binding site" evidence="6">
    <location>
        <position position="144"/>
    </location>
    <ligand>
        <name>S-adenosyl-L-methionine</name>
        <dbReference type="ChEBI" id="CHEBI:59789"/>
    </ligand>
</feature>
<dbReference type="Gene3D" id="3.40.50.150">
    <property type="entry name" value="Vaccinia Virus protein VP39"/>
    <property type="match status" value="1"/>
</dbReference>
<organism evidence="7 8">
    <name type="scientific">Paraperlucidibaca baekdonensis</name>
    <dbReference type="NCBI Taxonomy" id="748120"/>
    <lineage>
        <taxon>Bacteria</taxon>
        <taxon>Pseudomonadati</taxon>
        <taxon>Pseudomonadota</taxon>
        <taxon>Gammaproteobacteria</taxon>
        <taxon>Moraxellales</taxon>
        <taxon>Moraxellaceae</taxon>
        <taxon>Paraperlucidibaca</taxon>
    </lineage>
</organism>
<dbReference type="AlphaFoldDB" id="A0A3E0HBA7"/>
<evidence type="ECO:0000256" key="3">
    <source>
        <dbReference type="ARBA" id="ARBA00022603"/>
    </source>
</evidence>
<evidence type="ECO:0000256" key="1">
    <source>
        <dbReference type="ARBA" id="ARBA00009741"/>
    </source>
</evidence>
<dbReference type="CDD" id="cd02440">
    <property type="entry name" value="AdoMet_MTases"/>
    <property type="match status" value="1"/>
</dbReference>
<evidence type="ECO:0000313" key="8">
    <source>
        <dbReference type="Proteomes" id="UP000256774"/>
    </source>
</evidence>
<evidence type="ECO:0000313" key="7">
    <source>
        <dbReference type="EMBL" id="REH40512.1"/>
    </source>
</evidence>
<dbReference type="Pfam" id="PF06325">
    <property type="entry name" value="PrmA"/>
    <property type="match status" value="1"/>
</dbReference>
<proteinExistence type="inferred from homology"/>
<accession>A0A3E0HBA7</accession>
<dbReference type="GO" id="GO:0032259">
    <property type="term" value="P:methylation"/>
    <property type="evidence" value="ECO:0007669"/>
    <property type="project" value="UniProtKB-KW"/>
</dbReference>
<feature type="binding site" evidence="6">
    <location>
        <position position="165"/>
    </location>
    <ligand>
        <name>S-adenosyl-L-methionine</name>
        <dbReference type="ChEBI" id="CHEBI:59789"/>
    </ligand>
</feature>
<comment type="catalytic activity">
    <reaction evidence="6">
        <text>L-lysyl-[protein] + 3 S-adenosyl-L-methionine = N(6),N(6),N(6)-trimethyl-L-lysyl-[protein] + 3 S-adenosyl-L-homocysteine + 3 H(+)</text>
        <dbReference type="Rhea" id="RHEA:54192"/>
        <dbReference type="Rhea" id="RHEA-COMP:9752"/>
        <dbReference type="Rhea" id="RHEA-COMP:13826"/>
        <dbReference type="ChEBI" id="CHEBI:15378"/>
        <dbReference type="ChEBI" id="CHEBI:29969"/>
        <dbReference type="ChEBI" id="CHEBI:57856"/>
        <dbReference type="ChEBI" id="CHEBI:59789"/>
        <dbReference type="ChEBI" id="CHEBI:61961"/>
    </reaction>
</comment>
<evidence type="ECO:0000256" key="6">
    <source>
        <dbReference type="HAMAP-Rule" id="MF_00735"/>
    </source>
</evidence>
<keyword evidence="5 6" id="KW-0949">S-adenosyl-L-methionine</keyword>
<dbReference type="OrthoDB" id="9785995at2"/>
<dbReference type="PANTHER" id="PTHR43648:SF1">
    <property type="entry name" value="ELECTRON TRANSFER FLAVOPROTEIN BETA SUBUNIT LYSINE METHYLTRANSFERASE"/>
    <property type="match status" value="1"/>
</dbReference>
<dbReference type="InterPro" id="IPR050078">
    <property type="entry name" value="Ribosomal_L11_MeTrfase_PrmA"/>
</dbReference>
<dbReference type="GO" id="GO:0005840">
    <property type="term" value="C:ribosome"/>
    <property type="evidence" value="ECO:0007669"/>
    <property type="project" value="UniProtKB-KW"/>
</dbReference>
<dbReference type="EC" id="2.1.1.-" evidence="6"/>
<dbReference type="HAMAP" id="MF_00735">
    <property type="entry name" value="Methyltr_PrmA"/>
    <property type="match status" value="1"/>
</dbReference>
<dbReference type="InterPro" id="IPR029063">
    <property type="entry name" value="SAM-dependent_MTases_sf"/>
</dbReference>